<dbReference type="RefSeq" id="WP_197172218.1">
    <property type="nucleotide sequence ID" value="NZ_SJPY01000009.1"/>
</dbReference>
<keyword evidence="2" id="KW-1185">Reference proteome</keyword>
<dbReference type="Pfam" id="PF01135">
    <property type="entry name" value="PCMT"/>
    <property type="match status" value="1"/>
</dbReference>
<protein>
    <recommendedName>
        <fullName evidence="3">Methyltransferase domain-containing protein</fullName>
    </recommendedName>
</protein>
<organism evidence="1 2">
    <name type="scientific">Novipirellula aureliae</name>
    <dbReference type="NCBI Taxonomy" id="2527966"/>
    <lineage>
        <taxon>Bacteria</taxon>
        <taxon>Pseudomonadati</taxon>
        <taxon>Planctomycetota</taxon>
        <taxon>Planctomycetia</taxon>
        <taxon>Pirellulales</taxon>
        <taxon>Pirellulaceae</taxon>
        <taxon>Novipirellula</taxon>
    </lineage>
</organism>
<evidence type="ECO:0000313" key="1">
    <source>
        <dbReference type="EMBL" id="TWU35666.1"/>
    </source>
</evidence>
<sequence>MARERDPESLALNQGESVLEIGFGTGHSLVALVDAVGNADSVASVDTSWGMRDVAMKRLAAIGKTSVGRDQLVSQVSP</sequence>
<evidence type="ECO:0000313" key="2">
    <source>
        <dbReference type="Proteomes" id="UP000315471"/>
    </source>
</evidence>
<name>A0A5C6DL73_9BACT</name>
<dbReference type="SUPFAM" id="SSF53335">
    <property type="entry name" value="S-adenosyl-L-methionine-dependent methyltransferases"/>
    <property type="match status" value="1"/>
</dbReference>
<dbReference type="Gene3D" id="3.40.50.150">
    <property type="entry name" value="Vaccinia Virus protein VP39"/>
    <property type="match status" value="1"/>
</dbReference>
<dbReference type="Proteomes" id="UP000315471">
    <property type="component" value="Unassembled WGS sequence"/>
</dbReference>
<dbReference type="EMBL" id="SJPY01000009">
    <property type="protein sequence ID" value="TWU35666.1"/>
    <property type="molecule type" value="Genomic_DNA"/>
</dbReference>
<dbReference type="AlphaFoldDB" id="A0A5C6DL73"/>
<reference evidence="1 2" key="1">
    <citation type="submission" date="2019-02" db="EMBL/GenBank/DDBJ databases">
        <title>Deep-cultivation of Planctomycetes and their phenomic and genomic characterization uncovers novel biology.</title>
        <authorList>
            <person name="Wiegand S."/>
            <person name="Jogler M."/>
            <person name="Boedeker C."/>
            <person name="Pinto D."/>
            <person name="Vollmers J."/>
            <person name="Rivas-Marin E."/>
            <person name="Kohn T."/>
            <person name="Peeters S.H."/>
            <person name="Heuer A."/>
            <person name="Rast P."/>
            <person name="Oberbeckmann S."/>
            <person name="Bunk B."/>
            <person name="Jeske O."/>
            <person name="Meyerdierks A."/>
            <person name="Storesund J.E."/>
            <person name="Kallscheuer N."/>
            <person name="Luecker S."/>
            <person name="Lage O.M."/>
            <person name="Pohl T."/>
            <person name="Merkel B.J."/>
            <person name="Hornburger P."/>
            <person name="Mueller R.-W."/>
            <person name="Bruemmer F."/>
            <person name="Labrenz M."/>
            <person name="Spormann A.M."/>
            <person name="Op Den Camp H."/>
            <person name="Overmann J."/>
            <person name="Amann R."/>
            <person name="Jetten M.S.M."/>
            <person name="Mascher T."/>
            <person name="Medema M.H."/>
            <person name="Devos D.P."/>
            <person name="Kaster A.-K."/>
            <person name="Ovreas L."/>
            <person name="Rohde M."/>
            <person name="Galperin M.Y."/>
            <person name="Jogler C."/>
        </authorList>
    </citation>
    <scope>NUCLEOTIDE SEQUENCE [LARGE SCALE GENOMIC DNA]</scope>
    <source>
        <strain evidence="1 2">Q31b</strain>
    </source>
</reference>
<dbReference type="InterPro" id="IPR029063">
    <property type="entry name" value="SAM-dependent_MTases_sf"/>
</dbReference>
<gene>
    <name evidence="1" type="ORF">Q31b_51010</name>
</gene>
<proteinExistence type="predicted"/>
<accession>A0A5C6DL73</accession>
<evidence type="ECO:0008006" key="3">
    <source>
        <dbReference type="Google" id="ProtNLM"/>
    </source>
</evidence>
<comment type="caution">
    <text evidence="1">The sequence shown here is derived from an EMBL/GenBank/DDBJ whole genome shotgun (WGS) entry which is preliminary data.</text>
</comment>